<evidence type="ECO:0008006" key="3">
    <source>
        <dbReference type="Google" id="ProtNLM"/>
    </source>
</evidence>
<organism evidence="1 2">
    <name type="scientific">Cryobacterium zhongshanensis</name>
    <dbReference type="NCBI Taxonomy" id="2928153"/>
    <lineage>
        <taxon>Bacteria</taxon>
        <taxon>Bacillati</taxon>
        <taxon>Actinomycetota</taxon>
        <taxon>Actinomycetes</taxon>
        <taxon>Micrococcales</taxon>
        <taxon>Microbacteriaceae</taxon>
        <taxon>Cryobacterium</taxon>
    </lineage>
</organism>
<name>A0AA41QXX4_9MICO</name>
<dbReference type="RefSeq" id="WP_243013118.1">
    <property type="nucleotide sequence ID" value="NZ_JALGAR010000006.1"/>
</dbReference>
<proteinExistence type="predicted"/>
<keyword evidence="2" id="KW-1185">Reference proteome</keyword>
<comment type="caution">
    <text evidence="1">The sequence shown here is derived from an EMBL/GenBank/DDBJ whole genome shotgun (WGS) entry which is preliminary data.</text>
</comment>
<protein>
    <recommendedName>
        <fullName evidence="3">VWA domain-containing protein</fullName>
    </recommendedName>
</protein>
<dbReference type="InterPro" id="IPR036465">
    <property type="entry name" value="vWFA_dom_sf"/>
</dbReference>
<evidence type="ECO:0000313" key="2">
    <source>
        <dbReference type="Proteomes" id="UP001165341"/>
    </source>
</evidence>
<sequence length="562" mass="62440">MALTLGGQKPAIINPVHTLPINGDYDPVAAIFKSIVEPLFEPLTAGGTVSVTDQRNHAVADTDVLGLILRAVGPTVDAQAEGEIKSLLQQGLVNYDQNTPLLVNELFVVQAGHSHRLPNPGPRTIYTAAHDVIPTAKSLLGGHAKDDGEFFASIAYTYSPEALGFWFQTAGAFDDFTAWLMLQTANLSAVLPGATLKLLNDFAQTNLKGLAEGYVLRKDDSDANEEYSFARIIVHMLMQYQQQNATVWGNQPLAGTLPFVISELYLPRTIILVNVEAHARATPKKVDNEWRLINASVASPIKVISNRALSKLTAMPRAMAKAAARAANAQSNKGALTGRSAKITFRKQAPTKVEIEKGLLRVLRRMKEVSRSQNVLKKTKTTFSKANRRDPLDFNRPGKITSTHYLPDLHIYIDTSGSISEANYQQAVLMLIKLAKKLNVDLYFNSFSHVMSQEILLRTKDKSVLRIWEEFRKLPKVTGGTDYKQIWEYINVSEKRKRRLSLVVTDFEWSPSTQREQHPANLYYAPCSSMNWKTIVQSAGYFSKSMRHIEPAIAQRLIGLVA</sequence>
<accession>A0AA41QXX4</accession>
<dbReference type="Proteomes" id="UP001165341">
    <property type="component" value="Unassembled WGS sequence"/>
</dbReference>
<dbReference type="SUPFAM" id="SSF53300">
    <property type="entry name" value="vWA-like"/>
    <property type="match status" value="1"/>
</dbReference>
<dbReference type="EMBL" id="JALGAR010000006">
    <property type="protein sequence ID" value="MCI4659627.1"/>
    <property type="molecule type" value="Genomic_DNA"/>
</dbReference>
<dbReference type="AlphaFoldDB" id="A0AA41QXX4"/>
<evidence type="ECO:0000313" key="1">
    <source>
        <dbReference type="EMBL" id="MCI4659627.1"/>
    </source>
</evidence>
<reference evidence="1" key="1">
    <citation type="submission" date="2022-03" db="EMBL/GenBank/DDBJ databases">
        <title>Cryobacterium sp. nov. strain ZS14-85, isolated from Antarctic soil.</title>
        <authorList>
            <person name="Li J."/>
            <person name="Niu G."/>
        </authorList>
    </citation>
    <scope>NUCLEOTIDE SEQUENCE</scope>
    <source>
        <strain evidence="1">ZS14-85</strain>
    </source>
</reference>
<gene>
    <name evidence="1" type="ORF">MQH31_17625</name>
</gene>